<dbReference type="InterPro" id="IPR016039">
    <property type="entry name" value="Thiolase-like"/>
</dbReference>
<dbReference type="Gene3D" id="3.40.47.10">
    <property type="match status" value="1"/>
</dbReference>
<feature type="active site" evidence="14">
    <location>
        <position position="322"/>
    </location>
</feature>
<evidence type="ECO:0000256" key="1">
    <source>
        <dbReference type="ARBA" id="ARBA00005194"/>
    </source>
</evidence>
<protein>
    <recommendedName>
        <fullName evidence="14">Beta-ketoacyl-[acyl-carrier-protein] synthase III</fullName>
        <shortName evidence="14">Beta-ketoacyl-ACP synthase III</shortName>
        <shortName evidence="14">KAS III</shortName>
        <ecNumber evidence="14">2.3.1.180</ecNumber>
    </recommendedName>
    <alternativeName>
        <fullName evidence="14">3-oxoacyl-[acyl-carrier-protein] synthase 3</fullName>
    </alternativeName>
    <alternativeName>
        <fullName evidence="14">3-oxoacyl-[acyl-carrier-protein] synthase III</fullName>
    </alternativeName>
</protein>
<feature type="active site" evidence="14">
    <location>
        <position position="151"/>
    </location>
</feature>
<keyword evidence="4 14" id="KW-0808">Transferase</keyword>
<evidence type="ECO:0000256" key="15">
    <source>
        <dbReference type="SAM" id="MobiDB-lite"/>
    </source>
</evidence>
<accession>K9TUK3</accession>
<reference evidence="18 19" key="1">
    <citation type="submission" date="2012-06" db="EMBL/GenBank/DDBJ databases">
        <title>Finished chromosome of genome of Chroococcidiopsis thermalis PCC 7203.</title>
        <authorList>
            <consortium name="US DOE Joint Genome Institute"/>
            <person name="Gugger M."/>
            <person name="Coursin T."/>
            <person name="Rippka R."/>
            <person name="Tandeau De Marsac N."/>
            <person name="Huntemann M."/>
            <person name="Wei C.-L."/>
            <person name="Han J."/>
            <person name="Detter J.C."/>
            <person name="Han C."/>
            <person name="Tapia R."/>
            <person name="Davenport K."/>
            <person name="Daligault H."/>
            <person name="Erkkila T."/>
            <person name="Gu W."/>
            <person name="Munk A.C.C."/>
            <person name="Teshima H."/>
            <person name="Xu Y."/>
            <person name="Chain P."/>
            <person name="Chen A."/>
            <person name="Krypides N."/>
            <person name="Mavromatis K."/>
            <person name="Markowitz V."/>
            <person name="Szeto E."/>
            <person name="Ivanova N."/>
            <person name="Mikhailova N."/>
            <person name="Ovchinnikova G."/>
            <person name="Pagani I."/>
            <person name="Pati A."/>
            <person name="Goodwin L."/>
            <person name="Peters L."/>
            <person name="Pitluck S."/>
            <person name="Woyke T."/>
            <person name="Kerfeld C."/>
        </authorList>
    </citation>
    <scope>NUCLEOTIDE SEQUENCE [LARGE SCALE GENOMIC DNA]</scope>
    <source>
        <strain evidence="18 19">PCC 7203</strain>
    </source>
</reference>
<dbReference type="HAMAP" id="MF_01815">
    <property type="entry name" value="FabH"/>
    <property type="match status" value="1"/>
</dbReference>
<evidence type="ECO:0000256" key="5">
    <source>
        <dbReference type="ARBA" id="ARBA00022832"/>
    </source>
</evidence>
<dbReference type="InParanoid" id="K9TUK3"/>
<evidence type="ECO:0000256" key="6">
    <source>
        <dbReference type="ARBA" id="ARBA00023098"/>
    </source>
</evidence>
<dbReference type="OrthoDB" id="9815506at2"/>
<dbReference type="InterPro" id="IPR013747">
    <property type="entry name" value="ACP_syn_III_C"/>
</dbReference>
<comment type="catalytic activity">
    <reaction evidence="12">
        <text>2-methylpropanoyl-CoA + malonyl-[ACP] + H(+) = 4-methyl-3-oxopentanoyl-[ACP] + CO2 + CoA</text>
        <dbReference type="Rhea" id="RHEA:42268"/>
        <dbReference type="Rhea" id="RHEA-COMP:9623"/>
        <dbReference type="Rhea" id="RHEA-COMP:9940"/>
        <dbReference type="ChEBI" id="CHEBI:15378"/>
        <dbReference type="ChEBI" id="CHEBI:16526"/>
        <dbReference type="ChEBI" id="CHEBI:57287"/>
        <dbReference type="ChEBI" id="CHEBI:57338"/>
        <dbReference type="ChEBI" id="CHEBI:78449"/>
        <dbReference type="ChEBI" id="CHEBI:78820"/>
        <dbReference type="EC" id="2.3.1.300"/>
    </reaction>
    <physiologicalReaction direction="left-to-right" evidence="12">
        <dbReference type="Rhea" id="RHEA:42269"/>
    </physiologicalReaction>
</comment>
<feature type="domain" description="Beta-ketoacyl-[acyl-carrier-protein] synthase III C-terminal" evidence="16">
    <location>
        <begin position="277"/>
        <end position="365"/>
    </location>
</feature>
<evidence type="ECO:0000259" key="17">
    <source>
        <dbReference type="Pfam" id="PF08545"/>
    </source>
</evidence>
<dbReference type="SUPFAM" id="SSF53901">
    <property type="entry name" value="Thiolase-like"/>
    <property type="match status" value="1"/>
</dbReference>
<evidence type="ECO:0000256" key="9">
    <source>
        <dbReference type="ARBA" id="ARBA00023315"/>
    </source>
</evidence>
<feature type="domain" description="Beta-ketoacyl-[acyl-carrier-protein] synthase III N-terminal" evidence="17">
    <location>
        <begin position="145"/>
        <end position="222"/>
    </location>
</feature>
<dbReference type="GO" id="GO:0033818">
    <property type="term" value="F:beta-ketoacyl-acyl-carrier-protein synthase III activity"/>
    <property type="evidence" value="ECO:0007669"/>
    <property type="project" value="UniProtKB-UniRule"/>
</dbReference>
<dbReference type="InterPro" id="IPR004655">
    <property type="entry name" value="FabH"/>
</dbReference>
<evidence type="ECO:0000256" key="2">
    <source>
        <dbReference type="ARBA" id="ARBA00008642"/>
    </source>
</evidence>
<dbReference type="InterPro" id="IPR013751">
    <property type="entry name" value="ACP_syn_III_N"/>
</dbReference>
<comment type="similarity">
    <text evidence="2 14">Belongs to the thiolase-like superfamily. FabH family.</text>
</comment>
<dbReference type="Pfam" id="PF08541">
    <property type="entry name" value="ACP_syn_III_C"/>
    <property type="match status" value="1"/>
</dbReference>
<dbReference type="AlphaFoldDB" id="K9TUK3"/>
<evidence type="ECO:0000256" key="11">
    <source>
        <dbReference type="ARBA" id="ARBA00052407"/>
    </source>
</evidence>
<evidence type="ECO:0000256" key="3">
    <source>
        <dbReference type="ARBA" id="ARBA00022516"/>
    </source>
</evidence>
<feature type="region of interest" description="Disordered" evidence="15">
    <location>
        <begin position="1"/>
        <end position="26"/>
    </location>
</feature>
<keyword evidence="8 14" id="KW-0511">Multifunctional enzyme</keyword>
<comment type="catalytic activity">
    <reaction evidence="10">
        <text>malonyl-[ACP] + acetyl-CoA + H(+) = 3-oxobutanoyl-[ACP] + CO2 + CoA</text>
        <dbReference type="Rhea" id="RHEA:12080"/>
        <dbReference type="Rhea" id="RHEA-COMP:9623"/>
        <dbReference type="Rhea" id="RHEA-COMP:9625"/>
        <dbReference type="ChEBI" id="CHEBI:15378"/>
        <dbReference type="ChEBI" id="CHEBI:16526"/>
        <dbReference type="ChEBI" id="CHEBI:57287"/>
        <dbReference type="ChEBI" id="CHEBI:57288"/>
        <dbReference type="ChEBI" id="CHEBI:78449"/>
        <dbReference type="ChEBI" id="CHEBI:78450"/>
        <dbReference type="EC" id="2.3.1.180"/>
    </reaction>
    <physiologicalReaction direction="left-to-right" evidence="10">
        <dbReference type="Rhea" id="RHEA:12081"/>
    </physiologicalReaction>
</comment>
<evidence type="ECO:0000256" key="7">
    <source>
        <dbReference type="ARBA" id="ARBA00023160"/>
    </source>
</evidence>
<dbReference type="GO" id="GO:0005737">
    <property type="term" value="C:cytoplasm"/>
    <property type="evidence" value="ECO:0007669"/>
    <property type="project" value="UniProtKB-SubCell"/>
</dbReference>
<keyword evidence="9 14" id="KW-0012">Acyltransferase</keyword>
<organism evidence="18 19">
    <name type="scientific">Chroococcidiopsis thermalis (strain PCC 7203)</name>
    <dbReference type="NCBI Taxonomy" id="251229"/>
    <lineage>
        <taxon>Bacteria</taxon>
        <taxon>Bacillati</taxon>
        <taxon>Cyanobacteriota</taxon>
        <taxon>Cyanophyceae</taxon>
        <taxon>Chroococcidiopsidales</taxon>
        <taxon>Chroococcidiopsidaceae</taxon>
        <taxon>Chroococcidiopsis</taxon>
    </lineage>
</organism>
<dbReference type="NCBIfam" id="TIGR00747">
    <property type="entry name" value="fabH"/>
    <property type="match status" value="1"/>
</dbReference>
<dbReference type="PANTHER" id="PTHR43091">
    <property type="entry name" value="3-OXOACYL-[ACYL-CARRIER-PROTEIN] SYNTHASE"/>
    <property type="match status" value="1"/>
</dbReference>
<dbReference type="GO" id="GO:0004315">
    <property type="term" value="F:3-oxoacyl-[acyl-carrier-protein] synthase activity"/>
    <property type="evidence" value="ECO:0007669"/>
    <property type="project" value="InterPro"/>
</dbReference>
<evidence type="ECO:0000256" key="12">
    <source>
        <dbReference type="ARBA" id="ARBA00052467"/>
    </source>
</evidence>
<dbReference type="NCBIfam" id="NF006829">
    <property type="entry name" value="PRK09352.1"/>
    <property type="match status" value="1"/>
</dbReference>
<dbReference type="FunFam" id="3.40.47.10:FF:000004">
    <property type="entry name" value="3-oxoacyl-[acyl-carrier-protein] synthase 3"/>
    <property type="match status" value="1"/>
</dbReference>
<evidence type="ECO:0000256" key="4">
    <source>
        <dbReference type="ARBA" id="ARBA00022679"/>
    </source>
</evidence>
<comment type="catalytic activity">
    <reaction evidence="13">
        <text>3-methylbutanoyl-CoA + malonyl-[ACP] + H(+) = 5-methyl-3-oxohexanoyl-[ACP] + CO2 + CoA</text>
        <dbReference type="Rhea" id="RHEA:42272"/>
        <dbReference type="Rhea" id="RHEA-COMP:9623"/>
        <dbReference type="Rhea" id="RHEA-COMP:9941"/>
        <dbReference type="ChEBI" id="CHEBI:15378"/>
        <dbReference type="ChEBI" id="CHEBI:16526"/>
        <dbReference type="ChEBI" id="CHEBI:57287"/>
        <dbReference type="ChEBI" id="CHEBI:57345"/>
        <dbReference type="ChEBI" id="CHEBI:78449"/>
        <dbReference type="ChEBI" id="CHEBI:78822"/>
        <dbReference type="EC" id="2.3.1.300"/>
    </reaction>
    <physiologicalReaction direction="left-to-right" evidence="13">
        <dbReference type="Rhea" id="RHEA:42273"/>
    </physiologicalReaction>
</comment>
<evidence type="ECO:0000259" key="16">
    <source>
        <dbReference type="Pfam" id="PF08541"/>
    </source>
</evidence>
<proteinExistence type="inferred from homology"/>
<comment type="subunit">
    <text evidence="14">Homodimer.</text>
</comment>
<evidence type="ECO:0000256" key="14">
    <source>
        <dbReference type="HAMAP-Rule" id="MF_01815"/>
    </source>
</evidence>
<dbReference type="HOGENOM" id="CLU_039592_0_1_3"/>
<comment type="catalytic activity">
    <reaction evidence="11">
        <text>(2S)-2-methylbutanoyl-CoA + malonyl-[ACP] + H(+) = (4S)-4-methyl-3-oxohexanoyl-[ACP] + CO2 + CoA</text>
        <dbReference type="Rhea" id="RHEA:42276"/>
        <dbReference type="Rhea" id="RHEA-COMP:9623"/>
        <dbReference type="Rhea" id="RHEA-COMP:17148"/>
        <dbReference type="ChEBI" id="CHEBI:15378"/>
        <dbReference type="ChEBI" id="CHEBI:16526"/>
        <dbReference type="ChEBI" id="CHEBI:57287"/>
        <dbReference type="ChEBI" id="CHEBI:78449"/>
        <dbReference type="ChEBI" id="CHEBI:88166"/>
        <dbReference type="ChEBI" id="CHEBI:167462"/>
        <dbReference type="EC" id="2.3.1.300"/>
    </reaction>
    <physiologicalReaction direction="left-to-right" evidence="11">
        <dbReference type="Rhea" id="RHEA:42277"/>
    </physiologicalReaction>
</comment>
<sequence>MRSEERGARSEERGAREKFNPLTPHSLLLAPSTGRSMVQQSGVIITGSGSATPATVLNNQSFSQLVDTSDEWIRSRTGIGSRRLATTAESLSSIASAAGREAIAMAGITPAEIDLILLATSSADDLFGSACQVQARLGASNAVAFDLTAACSGFVFGMVTAAQYIRTGVYQNVLLIGADVLSRWVDWEDRRTCVLFGDGAGAVVMQADKRDRLLGFELKSDGTENHCLNLSYQGNPKQLMDGVEVTQGTYQPITMNGKEVYRFAVQRVPEVIDKALFRANLTVDNIDWLLLHQANQRILDAVADRLKIPARKVISNLAHYGNTSAASIPLALDEAVRQGQVQPNHIIAASGFGAGLTWGAAIFQWK</sequence>
<name>K9TUK3_CHRTP</name>
<evidence type="ECO:0000256" key="13">
    <source>
        <dbReference type="ARBA" id="ARBA00052985"/>
    </source>
</evidence>
<comment type="subcellular location">
    <subcellularLocation>
        <location evidence="14">Cytoplasm</location>
    </subcellularLocation>
</comment>
<keyword evidence="19" id="KW-1185">Reference proteome</keyword>
<dbReference type="Pfam" id="PF08545">
    <property type="entry name" value="ACP_syn_III"/>
    <property type="match status" value="1"/>
</dbReference>
<dbReference type="GO" id="GO:0006633">
    <property type="term" value="P:fatty acid biosynthetic process"/>
    <property type="evidence" value="ECO:0007669"/>
    <property type="project" value="UniProtKB-UniRule"/>
</dbReference>
<feature type="compositionally biased region" description="Basic and acidic residues" evidence="15">
    <location>
        <begin position="1"/>
        <end position="19"/>
    </location>
</feature>
<comment type="function">
    <text evidence="14">Catalyzes the condensation reaction of fatty acid synthesis by the addition to an acyl acceptor of two carbons from malonyl-ACP. Catalyzes the first condensation reaction which initiates fatty acid synthesis and may therefore play a role in governing the total rate of fatty acid production. Possesses both acetoacetyl-ACP synthase and acetyl transacylase activities. Its substrate specificity determines the biosynthesis of branched-chain and/or straight-chain of fatty acids.</text>
</comment>
<dbReference type="EC" id="2.3.1.180" evidence="14"/>
<dbReference type="Proteomes" id="UP000010384">
    <property type="component" value="Chromosome"/>
</dbReference>
<dbReference type="STRING" id="251229.Chro_0689"/>
<dbReference type="EMBL" id="CP003597">
    <property type="protein sequence ID" value="AFY86235.1"/>
    <property type="molecule type" value="Genomic_DNA"/>
</dbReference>
<evidence type="ECO:0000313" key="19">
    <source>
        <dbReference type="Proteomes" id="UP000010384"/>
    </source>
</evidence>
<dbReference type="UniPathway" id="UPA00094"/>
<keyword evidence="14" id="KW-0963">Cytoplasm</keyword>
<evidence type="ECO:0000256" key="8">
    <source>
        <dbReference type="ARBA" id="ARBA00023268"/>
    </source>
</evidence>
<dbReference type="FunCoup" id="K9TUK3">
    <property type="interactions" value="524"/>
</dbReference>
<dbReference type="CDD" id="cd00830">
    <property type="entry name" value="KAS_III"/>
    <property type="match status" value="1"/>
</dbReference>
<feature type="active site" evidence="14">
    <location>
        <position position="292"/>
    </location>
</feature>
<dbReference type="eggNOG" id="COG0332">
    <property type="taxonomic scope" value="Bacteria"/>
</dbReference>
<gene>
    <name evidence="14" type="primary">fabH</name>
    <name evidence="18" type="ORF">Chro_0689</name>
</gene>
<keyword evidence="6 14" id="KW-0443">Lipid metabolism</keyword>
<feature type="region of interest" description="ACP-binding" evidence="14">
    <location>
        <begin position="293"/>
        <end position="297"/>
    </location>
</feature>
<keyword evidence="7 14" id="KW-0275">Fatty acid biosynthesis</keyword>
<dbReference type="KEGG" id="cthe:Chro_0689"/>
<dbReference type="PANTHER" id="PTHR43091:SF1">
    <property type="entry name" value="BETA-KETOACYL-[ACYL-CARRIER-PROTEIN] SYNTHASE III, CHLOROPLASTIC"/>
    <property type="match status" value="1"/>
</dbReference>
<evidence type="ECO:0000313" key="18">
    <source>
        <dbReference type="EMBL" id="AFY86235.1"/>
    </source>
</evidence>
<dbReference type="PATRIC" id="fig|251229.3.peg.818"/>
<keyword evidence="5 14" id="KW-0276">Fatty acid metabolism</keyword>
<evidence type="ECO:0000256" key="10">
    <source>
        <dbReference type="ARBA" id="ARBA00051096"/>
    </source>
</evidence>
<comment type="pathway">
    <text evidence="1 14">Lipid metabolism; fatty acid biosynthesis.</text>
</comment>
<keyword evidence="3 14" id="KW-0444">Lipid biosynthesis</keyword>
<comment type="domain">
    <text evidence="14">The last Arg residue of the ACP-binding site is essential for the weak association between ACP/AcpP and FabH.</text>
</comment>